<protein>
    <recommendedName>
        <fullName evidence="1">Reverse transcriptase Ty1/copia-type domain-containing protein</fullName>
    </recommendedName>
</protein>
<feature type="domain" description="Reverse transcriptase Ty1/copia-type" evidence="1">
    <location>
        <begin position="11"/>
        <end position="253"/>
    </location>
</feature>
<reference evidence="2" key="1">
    <citation type="submission" date="2023-12" db="EMBL/GenBank/DDBJ databases">
        <title>Genome assembly of Anisodus tanguticus.</title>
        <authorList>
            <person name="Wang Y.-J."/>
        </authorList>
    </citation>
    <scope>NUCLEOTIDE SEQUENCE</scope>
    <source>
        <strain evidence="2">KB-2021</strain>
        <tissue evidence="2">Leaf</tissue>
    </source>
</reference>
<accession>A0AAE1RWH4</accession>
<proteinExistence type="predicted"/>
<sequence>MTDEYNALIDNKTWELVPRPSGINVIRSMWIFAHKENSDGSFARHKARLVGDGKTHQVGIDCGETFSPVVKPATIRTVLSLALSKTSPIHQLNVKNAFLHGDLKETVYMHQPLGFRDPNRPHRVCLLKKSLYGLKQSPQAWYTRFADFVSTIGFTHSRSDNSLFIYRPGLTLAYILLYVDDIILTASSDALRQSIMAMLSSEFAMKDLAPLSYFLGIVVKRHSDGLFLSQRKYAAEIIKRAGMSSCKSASTPVDTKPKLSAEAGAPDENPTRYRSFAGALQYLTFTKPDITYDVQQVCLFMHDPRVEHMNAIKRIIRYIQGTLDYGLHLYPSSTSALVSYTDADCGGCPDTRRSTSGYCMFLGNNLVSWSAKRQATLSRSSAEAEYRGVANVVSESCWLRNLLLELHCPIQKATLVYCDNISAIYLSGNPVQHQRTKYIKMDIHFVREKVAKGHVRVCHVPYRYQVADIFTKGLRAVLFEDFRDSLSVRRPSAMIVGVC</sequence>
<organism evidence="2 3">
    <name type="scientific">Anisodus tanguticus</name>
    <dbReference type="NCBI Taxonomy" id="243964"/>
    <lineage>
        <taxon>Eukaryota</taxon>
        <taxon>Viridiplantae</taxon>
        <taxon>Streptophyta</taxon>
        <taxon>Embryophyta</taxon>
        <taxon>Tracheophyta</taxon>
        <taxon>Spermatophyta</taxon>
        <taxon>Magnoliopsida</taxon>
        <taxon>eudicotyledons</taxon>
        <taxon>Gunneridae</taxon>
        <taxon>Pentapetalae</taxon>
        <taxon>asterids</taxon>
        <taxon>lamiids</taxon>
        <taxon>Solanales</taxon>
        <taxon>Solanaceae</taxon>
        <taxon>Solanoideae</taxon>
        <taxon>Hyoscyameae</taxon>
        <taxon>Anisodus</taxon>
    </lineage>
</organism>
<evidence type="ECO:0000259" key="1">
    <source>
        <dbReference type="Pfam" id="PF07727"/>
    </source>
</evidence>
<dbReference type="EMBL" id="JAVYJV010000012">
    <property type="protein sequence ID" value="KAK4358263.1"/>
    <property type="molecule type" value="Genomic_DNA"/>
</dbReference>
<dbReference type="SUPFAM" id="SSF56672">
    <property type="entry name" value="DNA/RNA polymerases"/>
    <property type="match status" value="1"/>
</dbReference>
<dbReference type="PANTHER" id="PTHR11439">
    <property type="entry name" value="GAG-POL-RELATED RETROTRANSPOSON"/>
    <property type="match status" value="1"/>
</dbReference>
<dbReference type="Proteomes" id="UP001291623">
    <property type="component" value="Unassembled WGS sequence"/>
</dbReference>
<comment type="caution">
    <text evidence="2">The sequence shown here is derived from an EMBL/GenBank/DDBJ whole genome shotgun (WGS) entry which is preliminary data.</text>
</comment>
<dbReference type="InterPro" id="IPR043502">
    <property type="entry name" value="DNA/RNA_pol_sf"/>
</dbReference>
<dbReference type="PANTHER" id="PTHR11439:SF524">
    <property type="entry name" value="RNA-DIRECTED DNA POLYMERASE, PROTEIN KINASE RLK-PELLE-DLSV FAMILY"/>
    <property type="match status" value="1"/>
</dbReference>
<gene>
    <name evidence="2" type="ORF">RND71_023873</name>
</gene>
<dbReference type="AlphaFoldDB" id="A0AAE1RWH4"/>
<evidence type="ECO:0000313" key="3">
    <source>
        <dbReference type="Proteomes" id="UP001291623"/>
    </source>
</evidence>
<evidence type="ECO:0000313" key="2">
    <source>
        <dbReference type="EMBL" id="KAK4358263.1"/>
    </source>
</evidence>
<name>A0AAE1RWH4_9SOLA</name>
<dbReference type="InterPro" id="IPR013103">
    <property type="entry name" value="RVT_2"/>
</dbReference>
<keyword evidence="3" id="KW-1185">Reference proteome</keyword>
<dbReference type="Pfam" id="PF07727">
    <property type="entry name" value="RVT_2"/>
    <property type="match status" value="1"/>
</dbReference>
<dbReference type="CDD" id="cd09272">
    <property type="entry name" value="RNase_HI_RT_Ty1"/>
    <property type="match status" value="1"/>
</dbReference>